<feature type="transmembrane region" description="Helical" evidence="1">
    <location>
        <begin position="266"/>
        <end position="282"/>
    </location>
</feature>
<accession>A0ABU3PXF3</accession>
<dbReference type="PANTHER" id="PTHR23028:SF53">
    <property type="entry name" value="ACYL_TRANSF_3 DOMAIN-CONTAINING PROTEIN"/>
    <property type="match status" value="1"/>
</dbReference>
<dbReference type="GO" id="GO:0016746">
    <property type="term" value="F:acyltransferase activity"/>
    <property type="evidence" value="ECO:0007669"/>
    <property type="project" value="UniProtKB-KW"/>
</dbReference>
<evidence type="ECO:0000259" key="2">
    <source>
        <dbReference type="Pfam" id="PF01757"/>
    </source>
</evidence>
<dbReference type="EC" id="2.3.-.-" evidence="3"/>
<gene>
    <name evidence="3" type="ORF">RDV89_10795</name>
</gene>
<feature type="transmembrane region" description="Helical" evidence="1">
    <location>
        <begin position="235"/>
        <end position="254"/>
    </location>
</feature>
<proteinExistence type="predicted"/>
<feature type="transmembrane region" description="Helical" evidence="1">
    <location>
        <begin position="208"/>
        <end position="223"/>
    </location>
</feature>
<feature type="transmembrane region" description="Helical" evidence="1">
    <location>
        <begin position="294"/>
        <end position="316"/>
    </location>
</feature>
<dbReference type="PANTHER" id="PTHR23028">
    <property type="entry name" value="ACETYLTRANSFERASE"/>
    <property type="match status" value="1"/>
</dbReference>
<evidence type="ECO:0000313" key="4">
    <source>
        <dbReference type="Proteomes" id="UP001268542"/>
    </source>
</evidence>
<keyword evidence="1" id="KW-1133">Transmembrane helix</keyword>
<evidence type="ECO:0000313" key="3">
    <source>
        <dbReference type="EMBL" id="MDT9593556.1"/>
    </source>
</evidence>
<keyword evidence="4" id="KW-1185">Reference proteome</keyword>
<organism evidence="3 4">
    <name type="scientific">Nocardioides imazamoxiresistens</name>
    <dbReference type="NCBI Taxonomy" id="3231893"/>
    <lineage>
        <taxon>Bacteria</taxon>
        <taxon>Bacillati</taxon>
        <taxon>Actinomycetota</taxon>
        <taxon>Actinomycetes</taxon>
        <taxon>Propionibacteriales</taxon>
        <taxon>Nocardioidaceae</taxon>
        <taxon>Nocardioides</taxon>
    </lineage>
</organism>
<feature type="transmembrane region" description="Helical" evidence="1">
    <location>
        <begin position="148"/>
        <end position="165"/>
    </location>
</feature>
<keyword evidence="1" id="KW-0812">Transmembrane</keyword>
<feature type="transmembrane region" description="Helical" evidence="1">
    <location>
        <begin position="12"/>
        <end position="30"/>
    </location>
</feature>
<reference evidence="3 4" key="1">
    <citation type="submission" date="2023-08" db="EMBL/GenBank/DDBJ databases">
        <title>Nocardioides seae sp. nov., a bacterium isolated from a soil.</title>
        <authorList>
            <person name="Wang X."/>
        </authorList>
    </citation>
    <scope>NUCLEOTIDE SEQUENCE [LARGE SCALE GENOMIC DNA]</scope>
    <source>
        <strain evidence="3 4">YZH12</strain>
    </source>
</reference>
<name>A0ABU3PXF3_9ACTN</name>
<keyword evidence="3" id="KW-0808">Transferase</keyword>
<sequence length="378" mass="41257">MSQPALHIPSLNGVRAVAVLIVFVGHGFTAPGLWPGHVGVTIFFFLSGYLITTLLRREREKTGRIALGKFYLRRLLRIQPPALVAIALCVLVGVVAVPDTTQNAWGILAEVFNVTNYYMVAVFADTGNAHHGLPPESSMLWSLAVEEHFYLLFPALMIGLALLGADRRRTGWILLGMAAVAPVWRIFLHLDGATFYRLYVSTDTRYDGLLVGAAVALLWNPALGDRTPFAVSRQLIDRVLTPAALIVFAAAALAPHPFRLTVVDTLLYLCLVPIFWTLIASPDHVLSRSMNHRWVAHIGLLSFSIYLLHRLVLAIVERGGLPAVVTDGVAFGVTIAAAQVVFVTVERPLGDVRKRLEGGAGRKAVATASEPGRLRKRE</sequence>
<keyword evidence="1" id="KW-0472">Membrane</keyword>
<evidence type="ECO:0000256" key="1">
    <source>
        <dbReference type="SAM" id="Phobius"/>
    </source>
</evidence>
<dbReference type="RefSeq" id="WP_315733050.1">
    <property type="nucleotide sequence ID" value="NZ_JAVYII010000004.1"/>
</dbReference>
<dbReference type="InterPro" id="IPR002656">
    <property type="entry name" value="Acyl_transf_3_dom"/>
</dbReference>
<feature type="transmembrane region" description="Helical" evidence="1">
    <location>
        <begin position="75"/>
        <end position="97"/>
    </location>
</feature>
<comment type="caution">
    <text evidence="3">The sequence shown here is derived from an EMBL/GenBank/DDBJ whole genome shotgun (WGS) entry which is preliminary data.</text>
</comment>
<feature type="transmembrane region" description="Helical" evidence="1">
    <location>
        <begin position="328"/>
        <end position="345"/>
    </location>
</feature>
<dbReference type="Pfam" id="PF01757">
    <property type="entry name" value="Acyl_transf_3"/>
    <property type="match status" value="1"/>
</dbReference>
<keyword evidence="3" id="KW-0012">Acyltransferase</keyword>
<feature type="transmembrane region" description="Helical" evidence="1">
    <location>
        <begin position="36"/>
        <end position="55"/>
    </location>
</feature>
<dbReference type="Proteomes" id="UP001268542">
    <property type="component" value="Unassembled WGS sequence"/>
</dbReference>
<dbReference type="InterPro" id="IPR050879">
    <property type="entry name" value="Acyltransferase_3"/>
</dbReference>
<feature type="domain" description="Acyltransferase 3" evidence="2">
    <location>
        <begin position="9"/>
        <end position="337"/>
    </location>
</feature>
<dbReference type="EMBL" id="JAVYII010000004">
    <property type="protein sequence ID" value="MDT9593556.1"/>
    <property type="molecule type" value="Genomic_DNA"/>
</dbReference>
<feature type="transmembrane region" description="Helical" evidence="1">
    <location>
        <begin position="172"/>
        <end position="188"/>
    </location>
</feature>
<protein>
    <submittedName>
        <fullName evidence="3">Acyltransferase</fullName>
        <ecNumber evidence="3">2.3.-.-</ecNumber>
    </submittedName>
</protein>